<dbReference type="InterPro" id="IPR003732">
    <property type="entry name" value="Daa-tRNA_deacyls_DTD"/>
</dbReference>
<protein>
    <submittedName>
        <fullName evidence="2">D-aminoacyl-tRNA deacylase-like</fullName>
    </submittedName>
</protein>
<proteinExistence type="predicted"/>
<gene>
    <name evidence="2" type="primary">LOC115729833</name>
</gene>
<evidence type="ECO:0000313" key="1">
    <source>
        <dbReference type="Proteomes" id="UP000827889"/>
    </source>
</evidence>
<dbReference type="Gene3D" id="3.50.80.10">
    <property type="entry name" value="D-tyrosyl-tRNA(Tyr) deacylase"/>
    <property type="match status" value="1"/>
</dbReference>
<accession>A0ABM3HGD6</accession>
<dbReference type="GeneID" id="115729833"/>
<dbReference type="RefSeq" id="XP_048135678.1">
    <property type="nucleotide sequence ID" value="XM_048279721.1"/>
</dbReference>
<keyword evidence="1" id="KW-1185">Reference proteome</keyword>
<organism evidence="1 2">
    <name type="scientific">Rhodamnia argentea</name>
    <dbReference type="NCBI Taxonomy" id="178133"/>
    <lineage>
        <taxon>Eukaryota</taxon>
        <taxon>Viridiplantae</taxon>
        <taxon>Streptophyta</taxon>
        <taxon>Embryophyta</taxon>
        <taxon>Tracheophyta</taxon>
        <taxon>Spermatophyta</taxon>
        <taxon>Magnoliopsida</taxon>
        <taxon>eudicotyledons</taxon>
        <taxon>Gunneridae</taxon>
        <taxon>Pentapetalae</taxon>
        <taxon>rosids</taxon>
        <taxon>malvids</taxon>
        <taxon>Myrtales</taxon>
        <taxon>Myrtaceae</taxon>
        <taxon>Myrtoideae</taxon>
        <taxon>Myrteae</taxon>
        <taxon>Australasian group</taxon>
        <taxon>Rhodamnia</taxon>
    </lineage>
</organism>
<name>A0ABM3HGD6_9MYRT</name>
<dbReference type="Proteomes" id="UP000827889">
    <property type="component" value="Chromosome 5"/>
</dbReference>
<dbReference type="Pfam" id="PF02580">
    <property type="entry name" value="Tyr_Deacylase"/>
    <property type="match status" value="1"/>
</dbReference>
<sequence>MRAAVQRVASASVEVEGRIVSEIGPGLLVLVGIRHRLQCRLYMSEGLEHDEIVHERKYRERVGPKCNAEELWGSFSQSIYML</sequence>
<evidence type="ECO:0000313" key="2">
    <source>
        <dbReference type="RefSeq" id="XP_048135678.1"/>
    </source>
</evidence>
<feature type="non-terminal residue" evidence="2">
    <location>
        <position position="82"/>
    </location>
</feature>
<dbReference type="SUPFAM" id="SSF69500">
    <property type="entry name" value="DTD-like"/>
    <property type="match status" value="1"/>
</dbReference>
<dbReference type="InterPro" id="IPR023509">
    <property type="entry name" value="DTD-like_sf"/>
</dbReference>
<reference evidence="2" key="1">
    <citation type="submission" date="2025-08" db="UniProtKB">
        <authorList>
            <consortium name="RefSeq"/>
        </authorList>
    </citation>
    <scope>IDENTIFICATION</scope>
    <source>
        <tissue evidence="2">Leaf</tissue>
    </source>
</reference>